<dbReference type="EC" id="7.1.1.9" evidence="11"/>
<keyword evidence="9 13" id="KW-0472">Membrane</keyword>
<dbReference type="InterPro" id="IPR002429">
    <property type="entry name" value="CcO_II-like_C"/>
</dbReference>
<dbReference type="EMBL" id="JAUFQU010000001">
    <property type="protein sequence ID" value="MDN3708101.1"/>
    <property type="molecule type" value="Genomic_DNA"/>
</dbReference>
<dbReference type="Proteomes" id="UP001242368">
    <property type="component" value="Unassembled WGS sequence"/>
</dbReference>
<evidence type="ECO:0000256" key="12">
    <source>
        <dbReference type="SAM" id="MobiDB-lite"/>
    </source>
</evidence>
<feature type="transmembrane region" description="Helical" evidence="13">
    <location>
        <begin position="6"/>
        <end position="24"/>
    </location>
</feature>
<feature type="transmembrane region" description="Helical" evidence="13">
    <location>
        <begin position="139"/>
        <end position="158"/>
    </location>
</feature>
<dbReference type="PANTHER" id="PTHR22888:SF9">
    <property type="entry name" value="CYTOCHROME C OXIDASE SUBUNIT 2"/>
    <property type="match status" value="1"/>
</dbReference>
<keyword evidence="4 10" id="KW-0679">Respiratory chain</keyword>
<reference evidence="17" key="1">
    <citation type="journal article" date="2019" name="Int. J. Syst. Evol. Microbiol.">
        <title>The Global Catalogue of Microorganisms (GCM) 10K type strain sequencing project: providing services to taxonomists for standard genome sequencing and annotation.</title>
        <authorList>
            <consortium name="The Broad Institute Genomics Platform"/>
            <consortium name="The Broad Institute Genome Sequencing Center for Infectious Disease"/>
            <person name="Wu L."/>
            <person name="Ma J."/>
        </authorList>
    </citation>
    <scope>NUCLEOTIDE SEQUENCE [LARGE SCALE GENOMIC DNA]</scope>
    <source>
        <strain evidence="17">CECT 7184</strain>
    </source>
</reference>
<comment type="subcellular location">
    <subcellularLocation>
        <location evidence="10">Cell membrane</location>
        <topology evidence="10">Multi-pass membrane protein</topology>
    </subcellularLocation>
    <subcellularLocation>
        <location evidence="1">Membrane</location>
        <topology evidence="1">Multi-pass membrane protein</topology>
    </subcellularLocation>
</comment>
<keyword evidence="8 13" id="KW-1133">Transmembrane helix</keyword>
<dbReference type="InterPro" id="IPR008972">
    <property type="entry name" value="Cupredoxin"/>
</dbReference>
<evidence type="ECO:0000256" key="13">
    <source>
        <dbReference type="SAM" id="Phobius"/>
    </source>
</evidence>
<protein>
    <recommendedName>
        <fullName evidence="11">Cytochrome c oxidase subunit 2</fullName>
        <ecNumber evidence="11">7.1.1.9</ecNumber>
    </recommendedName>
</protein>
<evidence type="ECO:0000256" key="5">
    <source>
        <dbReference type="ARBA" id="ARBA00022692"/>
    </source>
</evidence>
<dbReference type="Gene3D" id="1.10.287.90">
    <property type="match status" value="1"/>
</dbReference>
<evidence type="ECO:0000259" key="15">
    <source>
        <dbReference type="PROSITE" id="PS50999"/>
    </source>
</evidence>
<feature type="transmembrane region" description="Helical" evidence="13">
    <location>
        <begin position="54"/>
        <end position="76"/>
    </location>
</feature>
<dbReference type="InterPro" id="IPR011759">
    <property type="entry name" value="Cyt_c_oxidase_su2_TM_dom"/>
</dbReference>
<evidence type="ECO:0000256" key="3">
    <source>
        <dbReference type="ARBA" id="ARBA00022448"/>
    </source>
</evidence>
<keyword evidence="5 10" id="KW-0812">Transmembrane</keyword>
<feature type="compositionally biased region" description="Low complexity" evidence="12">
    <location>
        <begin position="366"/>
        <end position="380"/>
    </location>
</feature>
<evidence type="ECO:0000256" key="4">
    <source>
        <dbReference type="ARBA" id="ARBA00022660"/>
    </source>
</evidence>
<evidence type="ECO:0000256" key="6">
    <source>
        <dbReference type="ARBA" id="ARBA00022967"/>
    </source>
</evidence>
<feature type="domain" description="Cytochrome oxidase subunit II transmembrane region profile" evidence="15">
    <location>
        <begin position="71"/>
        <end position="167"/>
    </location>
</feature>
<evidence type="ECO:0000256" key="2">
    <source>
        <dbReference type="ARBA" id="ARBA00007866"/>
    </source>
</evidence>
<dbReference type="Pfam" id="PF00116">
    <property type="entry name" value="COX2"/>
    <property type="match status" value="1"/>
</dbReference>
<dbReference type="SUPFAM" id="SSF49503">
    <property type="entry name" value="Cupredoxins"/>
    <property type="match status" value="1"/>
</dbReference>
<evidence type="ECO:0000256" key="8">
    <source>
        <dbReference type="ARBA" id="ARBA00022989"/>
    </source>
</evidence>
<evidence type="ECO:0000256" key="10">
    <source>
        <dbReference type="RuleBase" id="RU000456"/>
    </source>
</evidence>
<comment type="cofactor">
    <cofactor evidence="11">
        <name>Cu cation</name>
        <dbReference type="ChEBI" id="CHEBI:23378"/>
    </cofactor>
    <text evidence="11">Binds a copper A center.</text>
</comment>
<dbReference type="PROSITE" id="PS50857">
    <property type="entry name" value="COX2_CUA"/>
    <property type="match status" value="1"/>
</dbReference>
<keyword evidence="3 10" id="KW-0813">Transport</keyword>
<evidence type="ECO:0000313" key="17">
    <source>
        <dbReference type="Proteomes" id="UP001242368"/>
    </source>
</evidence>
<proteinExistence type="inferred from homology"/>
<dbReference type="PROSITE" id="PS50999">
    <property type="entry name" value="COX2_TM"/>
    <property type="match status" value="1"/>
</dbReference>
<dbReference type="InterPro" id="IPR045187">
    <property type="entry name" value="CcO_II"/>
</dbReference>
<feature type="domain" description="Cytochrome oxidase subunit II copper A binding" evidence="14">
    <location>
        <begin position="170"/>
        <end position="350"/>
    </location>
</feature>
<organism evidence="16 17">
    <name type="scientific">Paenimyroides ceti</name>
    <dbReference type="NCBI Taxonomy" id="395087"/>
    <lineage>
        <taxon>Bacteria</taxon>
        <taxon>Pseudomonadati</taxon>
        <taxon>Bacteroidota</taxon>
        <taxon>Flavobacteriia</taxon>
        <taxon>Flavobacteriales</taxon>
        <taxon>Flavobacteriaceae</taxon>
        <taxon>Paenimyroides</taxon>
    </lineage>
</organism>
<sequence>MTSLLIFVIVALLGIAIWQLTKIFDLTNSTKVYSEDGEYKSEVATDKDNNINGYLLFGFLAFIYILTIYCCVKWGYMPLLDNAASEHGKDVDNLMWISLGLILFVQAFTQFLLHYFSFVNRGRKDKKALYFSDNDKLEMIWTIIPVIVLSGLILYGLFTWNSIMNVKEDEDVIYVEVYAKQFGWDIRYSGDDNTLGKANVRFIEGVNATGVDMSDPNAQDDKLSKELHLPVGKKVVFKMRSQDVLHSAYFPHFRAQMNCVPGMVTQFAMTPTITTEEMRERPEIVSKVNKINKLRSERSVDLVAKGEEALSPYVFDYVLLCNKICGRSHYNMQAKIVVQSEKEFKKWLNGLPTLGQQVAEEKAPKAEPAAETPAAPAPDAGVESKLDTNQMKADSTKVVAAK</sequence>
<evidence type="ECO:0000256" key="11">
    <source>
        <dbReference type="RuleBase" id="RU004024"/>
    </source>
</evidence>
<evidence type="ECO:0000256" key="9">
    <source>
        <dbReference type="ARBA" id="ARBA00023136"/>
    </source>
</evidence>
<dbReference type="InterPro" id="IPR036257">
    <property type="entry name" value="Cyt_c_oxidase_su2_TM_sf"/>
</dbReference>
<gene>
    <name evidence="16" type="ORF">QW060_13400</name>
</gene>
<comment type="function">
    <text evidence="11">Subunits I and II form the functional core of the enzyme complex. Electrons originating in cytochrome c are transferred via heme a and Cu(A) to the binuclear center formed by heme a3 and Cu(B).</text>
</comment>
<keyword evidence="6" id="KW-1278">Translocase</keyword>
<name>A0ABT8CVD7_9FLAO</name>
<keyword evidence="11" id="KW-0186">Copper</keyword>
<comment type="caution">
    <text evidence="16">The sequence shown here is derived from an EMBL/GenBank/DDBJ whole genome shotgun (WGS) entry which is preliminary data.</text>
</comment>
<dbReference type="PANTHER" id="PTHR22888">
    <property type="entry name" value="CYTOCHROME C OXIDASE, SUBUNIT II"/>
    <property type="match status" value="1"/>
</dbReference>
<keyword evidence="11" id="KW-0479">Metal-binding</keyword>
<evidence type="ECO:0000256" key="7">
    <source>
        <dbReference type="ARBA" id="ARBA00022982"/>
    </source>
</evidence>
<accession>A0ABT8CVD7</accession>
<dbReference type="RefSeq" id="WP_290363984.1">
    <property type="nucleotide sequence ID" value="NZ_JAUFQU010000001.1"/>
</dbReference>
<feature type="region of interest" description="Disordered" evidence="12">
    <location>
        <begin position="358"/>
        <end position="402"/>
    </location>
</feature>
<comment type="catalytic activity">
    <reaction evidence="11">
        <text>4 Fe(II)-[cytochrome c] + O2 + 8 H(+)(in) = 4 Fe(III)-[cytochrome c] + 2 H2O + 4 H(+)(out)</text>
        <dbReference type="Rhea" id="RHEA:11436"/>
        <dbReference type="Rhea" id="RHEA-COMP:10350"/>
        <dbReference type="Rhea" id="RHEA-COMP:14399"/>
        <dbReference type="ChEBI" id="CHEBI:15377"/>
        <dbReference type="ChEBI" id="CHEBI:15378"/>
        <dbReference type="ChEBI" id="CHEBI:15379"/>
        <dbReference type="ChEBI" id="CHEBI:29033"/>
        <dbReference type="ChEBI" id="CHEBI:29034"/>
        <dbReference type="EC" id="7.1.1.9"/>
    </reaction>
</comment>
<evidence type="ECO:0000256" key="1">
    <source>
        <dbReference type="ARBA" id="ARBA00004141"/>
    </source>
</evidence>
<feature type="transmembrane region" description="Helical" evidence="13">
    <location>
        <begin position="96"/>
        <end position="118"/>
    </location>
</feature>
<comment type="similarity">
    <text evidence="2 10">Belongs to the cytochrome c oxidase subunit 2 family.</text>
</comment>
<evidence type="ECO:0000313" key="16">
    <source>
        <dbReference type="EMBL" id="MDN3708101.1"/>
    </source>
</evidence>
<dbReference type="Pfam" id="PF02790">
    <property type="entry name" value="COX2_TM"/>
    <property type="match status" value="1"/>
</dbReference>
<keyword evidence="17" id="KW-1185">Reference proteome</keyword>
<keyword evidence="7 10" id="KW-0249">Electron transport</keyword>
<dbReference type="SUPFAM" id="SSF81464">
    <property type="entry name" value="Cytochrome c oxidase subunit II-like, transmembrane region"/>
    <property type="match status" value="1"/>
</dbReference>
<dbReference type="Gene3D" id="2.60.40.420">
    <property type="entry name" value="Cupredoxins - blue copper proteins"/>
    <property type="match status" value="1"/>
</dbReference>
<evidence type="ECO:0000259" key="14">
    <source>
        <dbReference type="PROSITE" id="PS50857"/>
    </source>
</evidence>